<feature type="compositionally biased region" description="Polar residues" evidence="1">
    <location>
        <begin position="1"/>
        <end position="19"/>
    </location>
</feature>
<dbReference type="EMBL" id="KN716584">
    <property type="protein sequence ID" value="KJH43176.1"/>
    <property type="molecule type" value="Genomic_DNA"/>
</dbReference>
<dbReference type="OrthoDB" id="10062843at2759"/>
<protein>
    <submittedName>
        <fullName evidence="2">HEAT repeat protein</fullName>
    </submittedName>
</protein>
<evidence type="ECO:0000313" key="3">
    <source>
        <dbReference type="Proteomes" id="UP000053766"/>
    </source>
</evidence>
<accession>A0A0D8XLD3</accession>
<dbReference type="GO" id="GO:0000796">
    <property type="term" value="C:condensin complex"/>
    <property type="evidence" value="ECO:0007669"/>
    <property type="project" value="TreeGrafter"/>
</dbReference>
<reference evidence="2 3" key="1">
    <citation type="submission" date="2013-11" db="EMBL/GenBank/DDBJ databases">
        <title>Draft genome of the bovine lungworm Dictyocaulus viviparus.</title>
        <authorList>
            <person name="Mitreva M."/>
        </authorList>
    </citation>
    <scope>NUCLEOTIDE SEQUENCE [LARGE SCALE GENOMIC DNA]</scope>
    <source>
        <strain evidence="2 3">HannoverDv2000</strain>
    </source>
</reference>
<dbReference type="AlphaFoldDB" id="A0A0D8XLD3"/>
<feature type="compositionally biased region" description="Basic residues" evidence="1">
    <location>
        <begin position="20"/>
        <end position="32"/>
    </location>
</feature>
<dbReference type="STRING" id="29172.A0A0D8XLD3"/>
<dbReference type="Pfam" id="PF12422">
    <property type="entry name" value="Condensin2nSMC"/>
    <property type="match status" value="1"/>
</dbReference>
<sequence length="1038" mass="118896">MMENLSFNRENLQVANRTARQPKRKMARKKGQKKDVPELDVDEAEKNNVVEKLEYLLGDYPSLLDKATRNEKGQAFKKNYIDFHECQISITFKKTLIKRLWSDHEEVVEKCDINDLRHALWEPSFLSCTEALLIDFSTTCNHLGQVIYNCWRMAVKEEDDEMLKEIEIEMITGTLHAAILMPMNFSKKFIHILSAFCGPNVDKAKADGTLVKCFESILWIGLESCNDYVRYASSSILLAFYPLIDDDDFKRGECLYKQHSIIMSMLKDDCTPIRMLAAKKVLRILSMFWNFVPQDFIKQYMSFIVDTLSRDVVVGVRLAVYEGMCYLITVPACLNATEHALKCITLNGINDKSERVRVAAFEMLKMLKGHRYIKFFNVVPMEEVLARLQIETSESVRRGSFFPDRKRADQNERMRRIAFLIEHGRICALTFHRLLFPLGLITVKEAVEHIQFMTILVYRSFSKGMSADTSMDGTMQLDDTVGTLSGPNQQMAVPDEDNKVWIRNKVFLECVVVMWMSMRKVLMEPQYAVEKQKLDNLETKNTSLIGTTMLIGSMLPPSSMDGITQSVLSLLNEKVVDDCIMEPYLEATAQWKVEYLFEIINSGLSMLQTEDHFPSCSPLGKKRKTYKIPPVDCLRKSLRYLKYLLRSYSTNQMMTCVHLYQLEKFYEKLRNIRHIIDLRVSHQVDDVGISDDLIVEAFEMKQILAAVLINCKTRGEDDEAHIIRFVKDLCEELTWFDADVLSSMATVNFEDVFPFLICLSETILRCIGFTMAAFDFSQVKESYSSASDELSDIRSYPEIACKLVLSFCSSNTAGVLLPTVLNAAVQLLDNENIDFSSLLAVLDFIPKWIINCARNNDDIDEKATGDAYLMLWKVFLERNDYTDTMLDNSINICAILLLNYLTQLNEEAQDVSDPRMHDYEAPLPISIIIQRVLFKSKILITKFTTRLGALSCSEFLYSNDYDGNTCLLRLGSCAQLALLCDPISKGIRKVGNSTSTIRSTSQNIANLLVILRDRVEAVARNNPPDDNMILFQLREMFT</sequence>
<proteinExistence type="predicted"/>
<dbReference type="Proteomes" id="UP000053766">
    <property type="component" value="Unassembled WGS sequence"/>
</dbReference>
<dbReference type="InterPro" id="IPR011989">
    <property type="entry name" value="ARM-like"/>
</dbReference>
<gene>
    <name evidence="2" type="ORF">DICVIV_10800</name>
</gene>
<name>A0A0D8XLD3_DICVI</name>
<organism evidence="2 3">
    <name type="scientific">Dictyocaulus viviparus</name>
    <name type="common">Bovine lungworm</name>
    <dbReference type="NCBI Taxonomy" id="29172"/>
    <lineage>
        <taxon>Eukaryota</taxon>
        <taxon>Metazoa</taxon>
        <taxon>Ecdysozoa</taxon>
        <taxon>Nematoda</taxon>
        <taxon>Chromadorea</taxon>
        <taxon>Rhabditida</taxon>
        <taxon>Rhabditina</taxon>
        <taxon>Rhabditomorpha</taxon>
        <taxon>Strongyloidea</taxon>
        <taxon>Metastrongylidae</taxon>
        <taxon>Dictyocaulus</taxon>
    </lineage>
</organism>
<dbReference type="GO" id="GO:0000070">
    <property type="term" value="P:mitotic sister chromatid segregation"/>
    <property type="evidence" value="ECO:0007669"/>
    <property type="project" value="TreeGrafter"/>
</dbReference>
<keyword evidence="3" id="KW-1185">Reference proteome</keyword>
<dbReference type="PANTHER" id="PTHR16199">
    <property type="entry name" value="CONDENSIN-2 COMPLEX SUBUNIT G2"/>
    <property type="match status" value="1"/>
</dbReference>
<reference evidence="3" key="2">
    <citation type="journal article" date="2016" name="Sci. Rep.">
        <title>Dictyocaulus viviparus genome, variome and transcriptome elucidate lungworm biology and support future intervention.</title>
        <authorList>
            <person name="McNulty S.N."/>
            <person name="Strube C."/>
            <person name="Rosa B.A."/>
            <person name="Martin J.C."/>
            <person name="Tyagi R."/>
            <person name="Choi Y.J."/>
            <person name="Wang Q."/>
            <person name="Hallsworth Pepin K."/>
            <person name="Zhang X."/>
            <person name="Ozersky P."/>
            <person name="Wilson R.K."/>
            <person name="Sternberg P.W."/>
            <person name="Gasser R.B."/>
            <person name="Mitreva M."/>
        </authorList>
    </citation>
    <scope>NUCLEOTIDE SEQUENCE [LARGE SCALE GENOMIC DNA]</scope>
    <source>
        <strain evidence="3">HannoverDv2000</strain>
    </source>
</reference>
<dbReference type="PANTHER" id="PTHR16199:SF4">
    <property type="entry name" value="CONDENSIN-2 COMPLEX SUBUNIT G2"/>
    <property type="match status" value="1"/>
</dbReference>
<evidence type="ECO:0000256" key="1">
    <source>
        <dbReference type="SAM" id="MobiDB-lite"/>
    </source>
</evidence>
<dbReference type="SUPFAM" id="SSF48371">
    <property type="entry name" value="ARM repeat"/>
    <property type="match status" value="1"/>
</dbReference>
<dbReference type="InterPro" id="IPR016024">
    <property type="entry name" value="ARM-type_fold"/>
</dbReference>
<evidence type="ECO:0000313" key="2">
    <source>
        <dbReference type="EMBL" id="KJH43176.1"/>
    </source>
</evidence>
<feature type="region of interest" description="Disordered" evidence="1">
    <location>
        <begin position="1"/>
        <end position="38"/>
    </location>
</feature>
<dbReference type="InterPro" id="IPR024741">
    <property type="entry name" value="Condensin2_G2"/>
</dbReference>
<dbReference type="Gene3D" id="1.25.10.10">
    <property type="entry name" value="Leucine-rich Repeat Variant"/>
    <property type="match status" value="1"/>
</dbReference>
<dbReference type="GO" id="GO:0005634">
    <property type="term" value="C:nucleus"/>
    <property type="evidence" value="ECO:0007669"/>
    <property type="project" value="InterPro"/>
</dbReference>